<organism evidence="2 3">
    <name type="scientific">Pontiella agarivorans</name>
    <dbReference type="NCBI Taxonomy" id="3038953"/>
    <lineage>
        <taxon>Bacteria</taxon>
        <taxon>Pseudomonadati</taxon>
        <taxon>Kiritimatiellota</taxon>
        <taxon>Kiritimatiellia</taxon>
        <taxon>Kiritimatiellales</taxon>
        <taxon>Pontiellaceae</taxon>
        <taxon>Pontiella</taxon>
    </lineage>
</organism>
<feature type="domain" description="Fido" evidence="1">
    <location>
        <begin position="7"/>
        <end position="123"/>
    </location>
</feature>
<protein>
    <submittedName>
        <fullName evidence="2">Type II toxin-antitoxin system death-on-curing family toxin</fullName>
    </submittedName>
</protein>
<dbReference type="PIRSF" id="PIRSF018297">
    <property type="entry name" value="Doc"/>
    <property type="match status" value="1"/>
</dbReference>
<evidence type="ECO:0000313" key="2">
    <source>
        <dbReference type="EMBL" id="MDZ8119932.1"/>
    </source>
</evidence>
<dbReference type="InterPro" id="IPR053737">
    <property type="entry name" value="Type_II_TA_Toxin"/>
</dbReference>
<dbReference type="Pfam" id="PF02661">
    <property type="entry name" value="Fic"/>
    <property type="match status" value="1"/>
</dbReference>
<evidence type="ECO:0000259" key="1">
    <source>
        <dbReference type="PROSITE" id="PS51459"/>
    </source>
</evidence>
<dbReference type="NCBIfam" id="TIGR01550">
    <property type="entry name" value="DOC_P1"/>
    <property type="match status" value="1"/>
</dbReference>
<dbReference type="PANTHER" id="PTHR39426">
    <property type="entry name" value="HOMOLOGY TO DEATH-ON-CURING PROTEIN OF PHAGE P1"/>
    <property type="match status" value="1"/>
</dbReference>
<gene>
    <name evidence="2" type="ORF">P9H32_14980</name>
</gene>
<comment type="caution">
    <text evidence="2">The sequence shown here is derived from an EMBL/GenBank/DDBJ whole genome shotgun (WGS) entry which is preliminary data.</text>
</comment>
<dbReference type="SUPFAM" id="SSF140931">
    <property type="entry name" value="Fic-like"/>
    <property type="match status" value="1"/>
</dbReference>
<reference evidence="2 3" key="1">
    <citation type="journal article" date="2024" name="Appl. Environ. Microbiol.">
        <title>Pontiella agarivorans sp. nov., a novel marine anaerobic bacterium capable of degrading macroalgal polysaccharides and fixing nitrogen.</title>
        <authorList>
            <person name="Liu N."/>
            <person name="Kivenson V."/>
            <person name="Peng X."/>
            <person name="Cui Z."/>
            <person name="Lankiewicz T.S."/>
            <person name="Gosselin K.M."/>
            <person name="English C.J."/>
            <person name="Blair E.M."/>
            <person name="O'Malley M.A."/>
            <person name="Valentine D.L."/>
        </authorList>
    </citation>
    <scope>NUCLEOTIDE SEQUENCE [LARGE SCALE GENOMIC DNA]</scope>
    <source>
        <strain evidence="2 3">NLcol2</strain>
    </source>
</reference>
<dbReference type="PANTHER" id="PTHR39426:SF1">
    <property type="entry name" value="HOMOLOGY TO DEATH-ON-CURING PROTEIN OF PHAGE P1"/>
    <property type="match status" value="1"/>
</dbReference>
<dbReference type="InterPro" id="IPR006440">
    <property type="entry name" value="Doc"/>
</dbReference>
<proteinExistence type="predicted"/>
<dbReference type="EMBL" id="JARVCO010000012">
    <property type="protein sequence ID" value="MDZ8119932.1"/>
    <property type="molecule type" value="Genomic_DNA"/>
</dbReference>
<dbReference type="InterPro" id="IPR003812">
    <property type="entry name" value="Fido"/>
</dbReference>
<name>A0ABU5N0G5_9BACT</name>
<dbReference type="RefSeq" id="WP_322609714.1">
    <property type="nucleotide sequence ID" value="NZ_JARVCO010000012.1"/>
</dbReference>
<dbReference type="Gene3D" id="1.20.120.1870">
    <property type="entry name" value="Fic/DOC protein, Fido domain"/>
    <property type="match status" value="1"/>
</dbReference>
<dbReference type="PROSITE" id="PS51459">
    <property type="entry name" value="FIDO"/>
    <property type="match status" value="1"/>
</dbReference>
<evidence type="ECO:0000313" key="3">
    <source>
        <dbReference type="Proteomes" id="UP001290861"/>
    </source>
</evidence>
<dbReference type="InterPro" id="IPR036597">
    <property type="entry name" value="Fido-like_dom_sf"/>
</dbReference>
<keyword evidence="3" id="KW-1185">Reference proteome</keyword>
<accession>A0ABU5N0G5</accession>
<dbReference type="Proteomes" id="UP001290861">
    <property type="component" value="Unassembled WGS sequence"/>
</dbReference>
<sequence>MNQPRWISARVIHAVHEELLARFGGLSGVRDQAMLESALDRPKNSFHYSEPTIYSMASDYAVGIVKNHPFVDGNKRTGFMAAYIFLMANGKKFQASEESTVLQTLALAAGEIDGTPYAAWLEASCEAPE</sequence>